<keyword evidence="9" id="KW-0418">Kinase</keyword>
<evidence type="ECO:0000259" key="17">
    <source>
        <dbReference type="PROSITE" id="PS50109"/>
    </source>
</evidence>
<dbReference type="PROSITE" id="PS50109">
    <property type="entry name" value="HIS_KIN"/>
    <property type="match status" value="1"/>
</dbReference>
<dbReference type="GO" id="GO:0005886">
    <property type="term" value="C:plasma membrane"/>
    <property type="evidence" value="ECO:0007669"/>
    <property type="project" value="UniProtKB-SubCell"/>
</dbReference>
<dbReference type="Gene3D" id="6.10.250.3020">
    <property type="match status" value="1"/>
</dbReference>
<evidence type="ECO:0000313" key="18">
    <source>
        <dbReference type="EMBL" id="MCV6824467.1"/>
    </source>
</evidence>
<accession>A0AAE3IY92</accession>
<dbReference type="SMART" id="SM00388">
    <property type="entry name" value="HisKA"/>
    <property type="match status" value="1"/>
</dbReference>
<keyword evidence="11 16" id="KW-1133">Transmembrane helix</keyword>
<dbReference type="InterPro" id="IPR033479">
    <property type="entry name" value="dCache_1"/>
</dbReference>
<dbReference type="InterPro" id="IPR036097">
    <property type="entry name" value="HisK_dim/P_sf"/>
</dbReference>
<dbReference type="Proteomes" id="UP001208041">
    <property type="component" value="Unassembled WGS sequence"/>
</dbReference>
<evidence type="ECO:0000256" key="2">
    <source>
        <dbReference type="ARBA" id="ARBA00004651"/>
    </source>
</evidence>
<name>A0AAE3IY92_9RHOB</name>
<comment type="caution">
    <text evidence="18">The sequence shown here is derived from an EMBL/GenBank/DDBJ whole genome shotgun (WGS) entry which is preliminary data.</text>
</comment>
<evidence type="ECO:0000256" key="16">
    <source>
        <dbReference type="SAM" id="Phobius"/>
    </source>
</evidence>
<evidence type="ECO:0000256" key="8">
    <source>
        <dbReference type="ARBA" id="ARBA00022741"/>
    </source>
</evidence>
<dbReference type="EMBL" id="JAOYFC010000002">
    <property type="protein sequence ID" value="MCV6824467.1"/>
    <property type="molecule type" value="Genomic_DNA"/>
</dbReference>
<feature type="transmembrane region" description="Helical" evidence="16">
    <location>
        <begin position="275"/>
        <end position="300"/>
    </location>
</feature>
<dbReference type="PIRSF" id="PIRSF036431">
    <property type="entry name" value="STHK_DctB"/>
    <property type="match status" value="1"/>
</dbReference>
<dbReference type="Pfam" id="PF00512">
    <property type="entry name" value="HisKA"/>
    <property type="match status" value="1"/>
</dbReference>
<evidence type="ECO:0000313" key="19">
    <source>
        <dbReference type="Proteomes" id="UP001208041"/>
    </source>
</evidence>
<dbReference type="GO" id="GO:0005524">
    <property type="term" value="F:ATP binding"/>
    <property type="evidence" value="ECO:0007669"/>
    <property type="project" value="UniProtKB-KW"/>
</dbReference>
<dbReference type="InterPro" id="IPR029151">
    <property type="entry name" value="Sensor-like_sf"/>
</dbReference>
<feature type="domain" description="Histidine kinase" evidence="17">
    <location>
        <begin position="362"/>
        <end position="570"/>
    </location>
</feature>
<keyword evidence="4" id="KW-1003">Cell membrane</keyword>
<comment type="subcellular location">
    <subcellularLocation>
        <location evidence="2">Cell membrane</location>
        <topology evidence="2">Multi-pass membrane protein</topology>
    </subcellularLocation>
</comment>
<evidence type="ECO:0000256" key="13">
    <source>
        <dbReference type="ARBA" id="ARBA00023136"/>
    </source>
</evidence>
<evidence type="ECO:0000256" key="14">
    <source>
        <dbReference type="SAM" id="Coils"/>
    </source>
</evidence>
<comment type="catalytic activity">
    <reaction evidence="1">
        <text>ATP + protein L-histidine = ADP + protein N-phospho-L-histidine.</text>
        <dbReference type="EC" id="2.7.13.3"/>
    </reaction>
</comment>
<dbReference type="PANTHER" id="PTHR43065:SF46">
    <property type="entry name" value="C4-DICARBOXYLATE TRANSPORT SENSOR PROTEIN DCTB"/>
    <property type="match status" value="1"/>
</dbReference>
<feature type="region of interest" description="Disordered" evidence="15">
    <location>
        <begin position="570"/>
        <end position="590"/>
    </location>
</feature>
<evidence type="ECO:0000256" key="15">
    <source>
        <dbReference type="SAM" id="MobiDB-lite"/>
    </source>
</evidence>
<dbReference type="EC" id="2.7.13.3" evidence="3"/>
<dbReference type="CDD" id="cd00082">
    <property type="entry name" value="HisKA"/>
    <property type="match status" value="1"/>
</dbReference>
<keyword evidence="19" id="KW-1185">Reference proteome</keyword>
<keyword evidence="7 16" id="KW-0812">Transmembrane</keyword>
<dbReference type="CDD" id="cd12914">
    <property type="entry name" value="PDC1_DGC_like"/>
    <property type="match status" value="1"/>
</dbReference>
<feature type="transmembrane region" description="Helical" evidence="16">
    <location>
        <begin position="7"/>
        <end position="29"/>
    </location>
</feature>
<dbReference type="PRINTS" id="PR00344">
    <property type="entry name" value="BCTRLSENSOR"/>
</dbReference>
<dbReference type="PANTHER" id="PTHR43065">
    <property type="entry name" value="SENSOR HISTIDINE KINASE"/>
    <property type="match status" value="1"/>
</dbReference>
<evidence type="ECO:0000256" key="1">
    <source>
        <dbReference type="ARBA" id="ARBA00000085"/>
    </source>
</evidence>
<evidence type="ECO:0000256" key="5">
    <source>
        <dbReference type="ARBA" id="ARBA00022553"/>
    </source>
</evidence>
<keyword evidence="8" id="KW-0547">Nucleotide-binding</keyword>
<evidence type="ECO:0000256" key="9">
    <source>
        <dbReference type="ARBA" id="ARBA00022777"/>
    </source>
</evidence>
<dbReference type="InterPro" id="IPR017055">
    <property type="entry name" value="Sig_transdc_His_kinase_DctB"/>
</dbReference>
<dbReference type="SUPFAM" id="SSF103190">
    <property type="entry name" value="Sensory domain-like"/>
    <property type="match status" value="1"/>
</dbReference>
<dbReference type="SUPFAM" id="SSF47384">
    <property type="entry name" value="Homodimeric domain of signal transducing histidine kinase"/>
    <property type="match status" value="1"/>
</dbReference>
<dbReference type="SUPFAM" id="SSF55874">
    <property type="entry name" value="ATPase domain of HSP90 chaperone/DNA topoisomerase II/histidine kinase"/>
    <property type="match status" value="1"/>
</dbReference>
<evidence type="ECO:0000256" key="6">
    <source>
        <dbReference type="ARBA" id="ARBA00022679"/>
    </source>
</evidence>
<dbReference type="Gene3D" id="3.30.450.20">
    <property type="entry name" value="PAS domain"/>
    <property type="match status" value="2"/>
</dbReference>
<reference evidence="18" key="1">
    <citation type="submission" date="2022-10" db="EMBL/GenBank/DDBJ databases">
        <authorList>
            <person name="Yue Y."/>
        </authorList>
    </citation>
    <scope>NUCLEOTIDE SEQUENCE</scope>
    <source>
        <strain evidence="18">Z654</strain>
    </source>
</reference>
<dbReference type="Pfam" id="PF02743">
    <property type="entry name" value="dCache_1"/>
    <property type="match status" value="1"/>
</dbReference>
<keyword evidence="10" id="KW-0067">ATP-binding</keyword>
<keyword evidence="14" id="KW-0175">Coiled coil</keyword>
<dbReference type="Gene3D" id="3.30.565.10">
    <property type="entry name" value="Histidine kinase-like ATPase, C-terminal domain"/>
    <property type="match status" value="1"/>
</dbReference>
<evidence type="ECO:0000256" key="7">
    <source>
        <dbReference type="ARBA" id="ARBA00022692"/>
    </source>
</evidence>
<feature type="compositionally biased region" description="Polar residues" evidence="15">
    <location>
        <begin position="572"/>
        <end position="590"/>
    </location>
</feature>
<organism evidence="18 19">
    <name type="scientific">Halocynthiibacter halioticoli</name>
    <dbReference type="NCBI Taxonomy" id="2986804"/>
    <lineage>
        <taxon>Bacteria</taxon>
        <taxon>Pseudomonadati</taxon>
        <taxon>Pseudomonadota</taxon>
        <taxon>Alphaproteobacteria</taxon>
        <taxon>Rhodobacterales</taxon>
        <taxon>Paracoccaceae</taxon>
        <taxon>Halocynthiibacter</taxon>
    </lineage>
</organism>
<dbReference type="InterPro" id="IPR003661">
    <property type="entry name" value="HisK_dim/P_dom"/>
</dbReference>
<dbReference type="SMART" id="SM00387">
    <property type="entry name" value="HATPase_c"/>
    <property type="match status" value="1"/>
</dbReference>
<dbReference type="Gene3D" id="1.10.287.130">
    <property type="match status" value="1"/>
</dbReference>
<keyword evidence="13 16" id="KW-0472">Membrane</keyword>
<dbReference type="InterPro" id="IPR005467">
    <property type="entry name" value="His_kinase_dom"/>
</dbReference>
<evidence type="ECO:0000256" key="12">
    <source>
        <dbReference type="ARBA" id="ARBA00023012"/>
    </source>
</evidence>
<evidence type="ECO:0000256" key="4">
    <source>
        <dbReference type="ARBA" id="ARBA00022475"/>
    </source>
</evidence>
<evidence type="ECO:0000256" key="11">
    <source>
        <dbReference type="ARBA" id="ARBA00022989"/>
    </source>
</evidence>
<evidence type="ECO:0000256" key="10">
    <source>
        <dbReference type="ARBA" id="ARBA00022840"/>
    </source>
</evidence>
<evidence type="ECO:0000256" key="3">
    <source>
        <dbReference type="ARBA" id="ARBA00012438"/>
    </source>
</evidence>
<keyword evidence="5" id="KW-0597">Phosphoprotein</keyword>
<feature type="coiled-coil region" evidence="14">
    <location>
        <begin position="309"/>
        <end position="353"/>
    </location>
</feature>
<keyword evidence="12" id="KW-0902">Two-component regulatory system</keyword>
<gene>
    <name evidence="18" type="ORF">OH136_07840</name>
</gene>
<dbReference type="GO" id="GO:0000155">
    <property type="term" value="F:phosphorelay sensor kinase activity"/>
    <property type="evidence" value="ECO:0007669"/>
    <property type="project" value="InterPro"/>
</dbReference>
<dbReference type="InterPro" id="IPR036890">
    <property type="entry name" value="HATPase_C_sf"/>
</dbReference>
<dbReference type="Pfam" id="PF02518">
    <property type="entry name" value="HATPase_c"/>
    <property type="match status" value="1"/>
</dbReference>
<dbReference type="InterPro" id="IPR004358">
    <property type="entry name" value="Sig_transdc_His_kin-like_C"/>
</dbReference>
<protein>
    <recommendedName>
        <fullName evidence="3">histidine kinase</fullName>
        <ecNumber evidence="3">2.7.13.3</ecNumber>
    </recommendedName>
</protein>
<keyword evidence="6" id="KW-0808">Transferase</keyword>
<dbReference type="InterPro" id="IPR003594">
    <property type="entry name" value="HATPase_dom"/>
</dbReference>
<dbReference type="AlphaFoldDB" id="A0AAE3IY92"/>
<sequence>MRQNKRLWVTGACLIAAMAAVFFFASVLFEQSERQKAEARLSLYHTTLTDTLHRYRHLPDVLAKTQMIRSGALGIGLERINQRLADITAQTDLEAIYLMDDTGMTIAASNYGNDVSFIGQNYGFRPYFQDALDGKQTGFFAIGVTTNRPGYFLAAPVYDHRQQVSGVIAIKVDLTALTRVWRDAGELLFVTNPDQITVLSSVPDWEYQSLTDISPETRAEIDAGRQFANEPLHALSWRKSNDDSARLDGRSYVHLTRDLGEPPWVLHFLVPKSQVWLNAAATLGAAGIVGLLLIALGLFLRARRIKSALTISQAERRKLRAANAALNRQIEERRAAERRAEKAQAELQQANKLAALGQLSASVTHELGQPISAMKNFLTAAEFGATEGETTLINQISRLVRRMESITRELRFFARPSPSKLEAVSASDLWAGTHELLEADIKSADVALTVSLPEEPTYVRGNRHRLEQVLVNLVKNALFAVLESGDKHIDVTFVKIENWLEITVSDHGPGLGGRTISDLREPFHTTRASGEGMGLGLAISAAIISEHQGKFLAKDGENGAIFTVSLPLAEAPSSTDAPSEPNPETTLGTQ</sequence>
<dbReference type="RefSeq" id="WP_263953329.1">
    <property type="nucleotide sequence ID" value="NZ_JAOYFC010000002.1"/>
</dbReference>
<proteinExistence type="predicted"/>